<proteinExistence type="predicted"/>
<dbReference type="SUPFAM" id="SSF143437">
    <property type="entry name" value="THUMP domain-like"/>
    <property type="match status" value="1"/>
</dbReference>
<feature type="domain" description="THUMP" evidence="2">
    <location>
        <begin position="165"/>
        <end position="287"/>
    </location>
</feature>
<reference evidence="3" key="1">
    <citation type="submission" date="2020-04" db="EMBL/GenBank/DDBJ databases">
        <title>Draft genome resource of the tomato pathogen Pseudocercospora fuligena.</title>
        <authorList>
            <person name="Zaccaron A."/>
        </authorList>
    </citation>
    <scope>NUCLEOTIDE SEQUENCE</scope>
    <source>
        <strain evidence="3">PF001</strain>
    </source>
</reference>
<dbReference type="GO" id="GO:0006400">
    <property type="term" value="P:tRNA modification"/>
    <property type="evidence" value="ECO:0007669"/>
    <property type="project" value="InterPro"/>
</dbReference>
<evidence type="ECO:0000259" key="2">
    <source>
        <dbReference type="PROSITE" id="PS51165"/>
    </source>
</evidence>
<evidence type="ECO:0000256" key="1">
    <source>
        <dbReference type="PROSITE-ProRule" id="PRU00529"/>
    </source>
</evidence>
<sequence>MADTNKRKATDAAGGADKRVKLICEQTKKQWRVPKKGESGFQQAKNTIQPGDSGIWVSCDKGRENKCIHEVKDLFGEYAERLYPQAQAIADDNETADGGDVVAENKDDDLAASIEDEIKAEVRDIRKPAIPGLFTPIMLNVPCVVFFKTRHPVEPVSFVKTICEDALKDSSHKRTRFAKRLSPMTLVGRASTEGLEKVAAEVLKPHFHREPFKKRKYEHPPMAWLTQDRTQFAIRPTIRNHTALTRDAVIKQVASIVGPGHQVDLNNYELLIVVEVYQNICGVSVLDDSFERLKRYNISEIFEPTPKGQDVKK</sequence>
<dbReference type="FunFam" id="3.30.2300.10:FF:000001">
    <property type="entry name" value="THUMP domain-containing protein 1"/>
    <property type="match status" value="1"/>
</dbReference>
<dbReference type="GO" id="GO:0003723">
    <property type="term" value="F:RNA binding"/>
    <property type="evidence" value="ECO:0007669"/>
    <property type="project" value="UniProtKB-UniRule"/>
</dbReference>
<dbReference type="AlphaFoldDB" id="A0A8H6VLZ5"/>
<evidence type="ECO:0000313" key="4">
    <source>
        <dbReference type="Proteomes" id="UP000660729"/>
    </source>
</evidence>
<dbReference type="CDD" id="cd11717">
    <property type="entry name" value="THUMP_THUMPD1_like"/>
    <property type="match status" value="1"/>
</dbReference>
<dbReference type="EMBL" id="JABCIY010000157">
    <property type="protein sequence ID" value="KAF7191600.1"/>
    <property type="molecule type" value="Genomic_DNA"/>
</dbReference>
<dbReference type="PROSITE" id="PS51165">
    <property type="entry name" value="THUMP"/>
    <property type="match status" value="1"/>
</dbReference>
<accession>A0A8H6VLZ5</accession>
<dbReference type="Pfam" id="PF02926">
    <property type="entry name" value="THUMP"/>
    <property type="match status" value="1"/>
</dbReference>
<dbReference type="Proteomes" id="UP000660729">
    <property type="component" value="Unassembled WGS sequence"/>
</dbReference>
<gene>
    <name evidence="3" type="ORF">HII31_07102</name>
</gene>
<dbReference type="InterPro" id="IPR004114">
    <property type="entry name" value="THUMP_dom"/>
</dbReference>
<dbReference type="PANTHER" id="PTHR13452:SF10">
    <property type="entry name" value="THUMP DOMAIN-CONTAINING PROTEIN 1"/>
    <property type="match status" value="1"/>
</dbReference>
<protein>
    <recommendedName>
        <fullName evidence="2">THUMP domain-containing protein</fullName>
    </recommendedName>
</protein>
<dbReference type="InterPro" id="IPR040183">
    <property type="entry name" value="THUMPD1-like"/>
</dbReference>
<keyword evidence="4" id="KW-1185">Reference proteome</keyword>
<evidence type="ECO:0000313" key="3">
    <source>
        <dbReference type="EMBL" id="KAF7191600.1"/>
    </source>
</evidence>
<dbReference type="PANTHER" id="PTHR13452">
    <property type="entry name" value="THUMP DOMAIN CONTAINING PROTEIN 1-RELATED"/>
    <property type="match status" value="1"/>
</dbReference>
<organism evidence="3 4">
    <name type="scientific">Pseudocercospora fuligena</name>
    <dbReference type="NCBI Taxonomy" id="685502"/>
    <lineage>
        <taxon>Eukaryota</taxon>
        <taxon>Fungi</taxon>
        <taxon>Dikarya</taxon>
        <taxon>Ascomycota</taxon>
        <taxon>Pezizomycotina</taxon>
        <taxon>Dothideomycetes</taxon>
        <taxon>Dothideomycetidae</taxon>
        <taxon>Mycosphaerellales</taxon>
        <taxon>Mycosphaerellaceae</taxon>
        <taxon>Pseudocercospora</taxon>
    </lineage>
</organism>
<name>A0A8H6VLZ5_9PEZI</name>
<keyword evidence="1" id="KW-0694">RNA-binding</keyword>
<dbReference type="OrthoDB" id="367221at2759"/>
<dbReference type="Gene3D" id="3.30.2300.10">
    <property type="entry name" value="THUMP superfamily"/>
    <property type="match status" value="1"/>
</dbReference>
<comment type="caution">
    <text evidence="3">The sequence shown here is derived from an EMBL/GenBank/DDBJ whole genome shotgun (WGS) entry which is preliminary data.</text>
</comment>